<feature type="active site" description="Proton acceptor" evidence="3">
    <location>
        <position position="128"/>
    </location>
</feature>
<evidence type="ECO:0000256" key="1">
    <source>
        <dbReference type="ARBA" id="ARBA00012346"/>
    </source>
</evidence>
<dbReference type="GO" id="GO:0003839">
    <property type="term" value="F:gamma-glutamylcyclotransferase activity"/>
    <property type="evidence" value="ECO:0007669"/>
    <property type="project" value="UniProtKB-EC"/>
</dbReference>
<feature type="binding site" evidence="4">
    <location>
        <begin position="49"/>
        <end position="54"/>
    </location>
    <ligand>
        <name>substrate</name>
    </ligand>
</feature>
<dbReference type="Pfam" id="PF13772">
    <property type="entry name" value="AIG2_2"/>
    <property type="match status" value="1"/>
</dbReference>
<dbReference type="Gene3D" id="3.10.490.10">
    <property type="entry name" value="Gamma-glutamyl cyclotransferase-like"/>
    <property type="match status" value="1"/>
</dbReference>
<dbReference type="SUPFAM" id="SSF110857">
    <property type="entry name" value="Gamma-glutamyl cyclotransferase-like"/>
    <property type="match status" value="1"/>
</dbReference>
<evidence type="ECO:0000256" key="4">
    <source>
        <dbReference type="PIRSR" id="PIRSR617939-2"/>
    </source>
</evidence>
<dbReference type="PANTHER" id="PTHR12935:SF0">
    <property type="entry name" value="GAMMA-GLUTAMYLCYCLOTRANSFERASE"/>
    <property type="match status" value="1"/>
</dbReference>
<evidence type="ECO:0000256" key="2">
    <source>
        <dbReference type="ARBA" id="ARBA00023239"/>
    </source>
</evidence>
<keyword evidence="2" id="KW-0456">Lyase</keyword>
<dbReference type="EC" id="4.3.2.9" evidence="1"/>
<accession>A0A7S0ER49</accession>
<dbReference type="CDD" id="cd06661">
    <property type="entry name" value="GGCT_like"/>
    <property type="match status" value="1"/>
</dbReference>
<evidence type="ECO:0000256" key="3">
    <source>
        <dbReference type="PIRSR" id="PIRSR617939-1"/>
    </source>
</evidence>
<reference evidence="5" key="1">
    <citation type="submission" date="2021-01" db="EMBL/GenBank/DDBJ databases">
        <authorList>
            <person name="Corre E."/>
            <person name="Pelletier E."/>
            <person name="Niang G."/>
            <person name="Scheremetjew M."/>
            <person name="Finn R."/>
            <person name="Kale V."/>
            <person name="Holt S."/>
            <person name="Cochrane G."/>
            <person name="Meng A."/>
            <person name="Brown T."/>
            <person name="Cohen L."/>
        </authorList>
    </citation>
    <scope>NUCLEOTIDE SEQUENCE</scope>
    <source>
        <strain evidence="5">CCMP325</strain>
    </source>
</reference>
<sequence>MFFCSSSRQTYEIGQLTTSKLWRKPPSSTSTLHCRIQADDILRFGRVRYFAFGSNMNPGVMQGLRQVKPIKSCPGVVNQYKLAFNLVGTPAIEPSFASAEPSDKDDDELHGVLYTLTRSDWQKVARTEGVGFAYNLEEVVVHTYEGRKLQAVTLRTKPGLLRAPFGRDIPPSKGYLDLLIKGAEFYNLKEEYIDKLKSIQPNPAVFVNTKDMYDLLRINIGN</sequence>
<dbReference type="PANTHER" id="PTHR12935">
    <property type="entry name" value="GAMMA-GLUTAMYLCYCLOTRANSFERASE"/>
    <property type="match status" value="1"/>
</dbReference>
<name>A0A7S0ER49_9CRYP</name>
<feature type="binding site" evidence="4">
    <location>
        <position position="175"/>
    </location>
    <ligand>
        <name>substrate</name>
    </ligand>
</feature>
<protein>
    <recommendedName>
        <fullName evidence="1">gamma-glutamylcyclotransferase</fullName>
        <ecNumber evidence="1">4.3.2.9</ecNumber>
    </recommendedName>
</protein>
<dbReference type="InterPro" id="IPR013024">
    <property type="entry name" value="GGCT-like"/>
</dbReference>
<proteinExistence type="predicted"/>
<gene>
    <name evidence="5" type="ORF">HPHI1048_LOCUS14550</name>
</gene>
<organism evidence="5">
    <name type="scientific">Hanusia phi</name>
    <dbReference type="NCBI Taxonomy" id="3032"/>
    <lineage>
        <taxon>Eukaryota</taxon>
        <taxon>Cryptophyceae</taxon>
        <taxon>Pyrenomonadales</taxon>
        <taxon>Geminigeraceae</taxon>
        <taxon>Hanusia</taxon>
    </lineage>
</organism>
<evidence type="ECO:0000313" key="5">
    <source>
        <dbReference type="EMBL" id="CAD8491591.1"/>
    </source>
</evidence>
<dbReference type="InterPro" id="IPR017939">
    <property type="entry name" value="G-Glutamylcylcotransferase"/>
</dbReference>
<dbReference type="EMBL" id="HBEO01021485">
    <property type="protein sequence ID" value="CAD8491591.1"/>
    <property type="molecule type" value="Transcribed_RNA"/>
</dbReference>
<dbReference type="InterPro" id="IPR036568">
    <property type="entry name" value="GGCT-like_sf"/>
</dbReference>
<dbReference type="AlphaFoldDB" id="A0A7S0ER49"/>